<evidence type="ECO:0000256" key="5">
    <source>
        <dbReference type="PROSITE-ProRule" id="PRU01091"/>
    </source>
</evidence>
<keyword evidence="4" id="KW-0804">Transcription</keyword>
<dbReference type="SMART" id="SM00862">
    <property type="entry name" value="Trans_reg_C"/>
    <property type="match status" value="1"/>
</dbReference>
<dbReference type="Gene3D" id="1.25.40.10">
    <property type="entry name" value="Tetratricopeptide repeat domain"/>
    <property type="match status" value="3"/>
</dbReference>
<reference evidence="7" key="1">
    <citation type="journal article" date="2014" name="Int. J. Syst. Evol. Microbiol.">
        <title>Complete genome sequence of Corynebacterium casei LMG S-19264T (=DSM 44701T), isolated from a smear-ripened cheese.</title>
        <authorList>
            <consortium name="US DOE Joint Genome Institute (JGI-PGF)"/>
            <person name="Walter F."/>
            <person name="Albersmeier A."/>
            <person name="Kalinowski J."/>
            <person name="Ruckert C."/>
        </authorList>
    </citation>
    <scope>NUCLEOTIDE SEQUENCE</scope>
    <source>
        <strain evidence="7">JCM 19831</strain>
    </source>
</reference>
<dbReference type="PANTHER" id="PTHR35807">
    <property type="entry name" value="TRANSCRIPTIONAL REGULATOR REDD-RELATED"/>
    <property type="match status" value="1"/>
</dbReference>
<proteinExistence type="inferred from homology"/>
<organism evidence="7 8">
    <name type="scientific">Dactylosporangium sucinum</name>
    <dbReference type="NCBI Taxonomy" id="1424081"/>
    <lineage>
        <taxon>Bacteria</taxon>
        <taxon>Bacillati</taxon>
        <taxon>Actinomycetota</taxon>
        <taxon>Actinomycetes</taxon>
        <taxon>Micromonosporales</taxon>
        <taxon>Micromonosporaceae</taxon>
        <taxon>Dactylosporangium</taxon>
    </lineage>
</organism>
<dbReference type="SMART" id="SM01043">
    <property type="entry name" value="BTAD"/>
    <property type="match status" value="1"/>
</dbReference>
<comment type="caution">
    <text evidence="7">The sequence shown here is derived from an EMBL/GenBank/DDBJ whole genome shotgun (WGS) entry which is preliminary data.</text>
</comment>
<evidence type="ECO:0000256" key="2">
    <source>
        <dbReference type="ARBA" id="ARBA00023015"/>
    </source>
</evidence>
<dbReference type="SUPFAM" id="SSF46894">
    <property type="entry name" value="C-terminal effector domain of the bipartite response regulators"/>
    <property type="match status" value="1"/>
</dbReference>
<reference evidence="7" key="2">
    <citation type="submission" date="2020-09" db="EMBL/GenBank/DDBJ databases">
        <authorList>
            <person name="Sun Q."/>
            <person name="Ohkuma M."/>
        </authorList>
    </citation>
    <scope>NUCLEOTIDE SEQUENCE</scope>
    <source>
        <strain evidence="7">JCM 19831</strain>
    </source>
</reference>
<dbReference type="InterPro" id="IPR011990">
    <property type="entry name" value="TPR-like_helical_dom_sf"/>
</dbReference>
<comment type="similarity">
    <text evidence="1">Belongs to the AfsR/DnrI/RedD regulatory family.</text>
</comment>
<dbReference type="InterPro" id="IPR002182">
    <property type="entry name" value="NB-ARC"/>
</dbReference>
<dbReference type="CDD" id="cd15831">
    <property type="entry name" value="BTAD"/>
    <property type="match status" value="1"/>
</dbReference>
<dbReference type="InterPro" id="IPR027417">
    <property type="entry name" value="P-loop_NTPase"/>
</dbReference>
<accession>A0A917WUA5</accession>
<dbReference type="Pfam" id="PF00486">
    <property type="entry name" value="Trans_reg_C"/>
    <property type="match status" value="1"/>
</dbReference>
<dbReference type="PANTHER" id="PTHR35807:SF1">
    <property type="entry name" value="TRANSCRIPTIONAL REGULATOR REDD"/>
    <property type="match status" value="1"/>
</dbReference>
<dbReference type="SUPFAM" id="SSF52540">
    <property type="entry name" value="P-loop containing nucleoside triphosphate hydrolases"/>
    <property type="match status" value="1"/>
</dbReference>
<protein>
    <submittedName>
        <fullName evidence="7">SARP family transcriptional regulator</fullName>
    </submittedName>
</protein>
<keyword evidence="8" id="KW-1185">Reference proteome</keyword>
<dbReference type="GO" id="GO:0000160">
    <property type="term" value="P:phosphorelay signal transduction system"/>
    <property type="evidence" value="ECO:0007669"/>
    <property type="project" value="InterPro"/>
</dbReference>
<sequence length="983" mass="105143">MVGILGAVEVVGPHGRAELTGGRHRALVGALALQPGAVVPTWRLVEALWGEEPPRTALRSLHSHVARLRQALSRCGLDGVVQTREPGYALCVDPADVDAARFERAVETVHSGAQDPAAVLREALDLWRGPALADADPAGWVAAEAERLERLRRAALADRCEALLAAGRSAEALTEAERLVAAEPLQERVAGLHMLALARCGRTAEALEAYRRLREALAEELGVDPSPELSELHTALLRGERQHRDLLQLPAVTRPAQLPPPVGWFTGRAAELRALDEAAAETGVVLVRGHGGIGKTALAVQWAHRVAERFGDGQLFVDLRGHDPATALSPAEVAAVLLRCLGVPDDRMPHDLSERIATYRTLLAGRRMLVVLDDAGRTDQVTPALPGAGASLLLVTSRHQLPALVTHAEVRAVALDVLGREDAARLLTRVVGADRVAREAAAAERLVSLCGRMPLALRIAAAKLVTEPGRSIAASAGELERDRLAHLGVEDDARSVAAVFDSAYRTLSPPARQLFRRLSLHPGPHVAAALCSALAPAAGLAELTAAHLVMQPAPGRCRMHDLIRAYGRGRTDERERATTAELIMDWYLVSAHAANQVLDSSQDRIAPVLRHPAPPVPFGPTRAAALAFLEAELPNLPVLVRHAAQTGQEAAACQLTYLLSGFFGARGNWSERVDMCRPAIAAARRLGDRAVEAEMHRALGVAYRATYRLEPALASHLRALALLRELGDERGLAYVYNNIGGANAELRRFPAAIAAYRLSLRLHTATGNRHGAVAARRNLGYTYIRMDRVERSFEHLEAALAASREIGYRRLEAGALDSLGEAHLRQGSFGAARACFDGALTVSRAIGDLRYEMDALVNLGLTALAMDAAAEAVERFTAALAVSRRLGHRHAEARILNRLGEARLRLGDVAAAGELLRASGDLRAGVPDPYEEACLHGNLAALAERTGRAAAADRHRTLAAGLVARLQVDGMVTVASAPPVIRT</sequence>
<dbReference type="InterPro" id="IPR051677">
    <property type="entry name" value="AfsR-DnrI-RedD_regulator"/>
</dbReference>
<dbReference type="PROSITE" id="PS51755">
    <property type="entry name" value="OMPR_PHOB"/>
    <property type="match status" value="1"/>
</dbReference>
<evidence type="ECO:0000256" key="4">
    <source>
        <dbReference type="ARBA" id="ARBA00023163"/>
    </source>
</evidence>
<dbReference type="InterPro" id="IPR036388">
    <property type="entry name" value="WH-like_DNA-bd_sf"/>
</dbReference>
<dbReference type="SMART" id="SM00028">
    <property type="entry name" value="TPR"/>
    <property type="match status" value="5"/>
</dbReference>
<dbReference type="InterPro" id="IPR016032">
    <property type="entry name" value="Sig_transdc_resp-reg_C-effctor"/>
</dbReference>
<dbReference type="Gene3D" id="1.10.10.10">
    <property type="entry name" value="Winged helix-like DNA-binding domain superfamily/Winged helix DNA-binding domain"/>
    <property type="match status" value="1"/>
</dbReference>
<name>A0A917WUA5_9ACTN</name>
<dbReference type="GO" id="GO:0043531">
    <property type="term" value="F:ADP binding"/>
    <property type="evidence" value="ECO:0007669"/>
    <property type="project" value="InterPro"/>
</dbReference>
<dbReference type="EMBL" id="BMPI01000015">
    <property type="protein sequence ID" value="GGM30440.1"/>
    <property type="molecule type" value="Genomic_DNA"/>
</dbReference>
<dbReference type="Proteomes" id="UP000642070">
    <property type="component" value="Unassembled WGS sequence"/>
</dbReference>
<evidence type="ECO:0000313" key="8">
    <source>
        <dbReference type="Proteomes" id="UP000642070"/>
    </source>
</evidence>
<dbReference type="InterPro" id="IPR001867">
    <property type="entry name" value="OmpR/PhoB-type_DNA-bd"/>
</dbReference>
<feature type="DNA-binding region" description="OmpR/PhoB-type" evidence="5">
    <location>
        <begin position="1"/>
        <end position="92"/>
    </location>
</feature>
<dbReference type="SUPFAM" id="SSF48452">
    <property type="entry name" value="TPR-like"/>
    <property type="match status" value="3"/>
</dbReference>
<dbReference type="Pfam" id="PF03704">
    <property type="entry name" value="BTAD"/>
    <property type="match status" value="1"/>
</dbReference>
<dbReference type="GO" id="GO:0003677">
    <property type="term" value="F:DNA binding"/>
    <property type="evidence" value="ECO:0007669"/>
    <property type="project" value="UniProtKB-UniRule"/>
</dbReference>
<dbReference type="AlphaFoldDB" id="A0A917WUA5"/>
<dbReference type="InterPro" id="IPR019734">
    <property type="entry name" value="TPR_rpt"/>
</dbReference>
<dbReference type="Pfam" id="PF00931">
    <property type="entry name" value="NB-ARC"/>
    <property type="match status" value="1"/>
</dbReference>
<dbReference type="GO" id="GO:0006355">
    <property type="term" value="P:regulation of DNA-templated transcription"/>
    <property type="evidence" value="ECO:0007669"/>
    <property type="project" value="InterPro"/>
</dbReference>
<feature type="domain" description="OmpR/PhoB-type" evidence="6">
    <location>
        <begin position="1"/>
        <end position="92"/>
    </location>
</feature>
<dbReference type="InterPro" id="IPR005158">
    <property type="entry name" value="BTAD"/>
</dbReference>
<dbReference type="Gene3D" id="3.40.50.300">
    <property type="entry name" value="P-loop containing nucleotide triphosphate hydrolases"/>
    <property type="match status" value="1"/>
</dbReference>
<evidence type="ECO:0000259" key="6">
    <source>
        <dbReference type="PROSITE" id="PS51755"/>
    </source>
</evidence>
<keyword evidence="2" id="KW-0805">Transcription regulation</keyword>
<keyword evidence="3 5" id="KW-0238">DNA-binding</keyword>
<evidence type="ECO:0000256" key="3">
    <source>
        <dbReference type="ARBA" id="ARBA00023125"/>
    </source>
</evidence>
<evidence type="ECO:0000256" key="1">
    <source>
        <dbReference type="ARBA" id="ARBA00005820"/>
    </source>
</evidence>
<evidence type="ECO:0000313" key="7">
    <source>
        <dbReference type="EMBL" id="GGM30440.1"/>
    </source>
</evidence>
<dbReference type="PRINTS" id="PR00364">
    <property type="entry name" value="DISEASERSIST"/>
</dbReference>
<gene>
    <name evidence="7" type="ORF">GCM10007977_034680</name>
</gene>